<sequence>MSQHGCPERLSNRSKGFQEDGSSQPTMEVLVETLTGTAFEMTVSPSDTIFAIKSKIFRVEGIPISQQHLLYNLKELEDSTSLREHAISDGARLRLVLGMRGGPISTRRLPPPAPDHTEPWPDIERLLDSNSACKVTVLVFRDGERVNMLRVRENHDGTYSPIDHNKCT</sequence>
<dbReference type="PRINTS" id="PR00348">
    <property type="entry name" value="UBIQUITIN"/>
</dbReference>
<dbReference type="SMART" id="SM00213">
    <property type="entry name" value="UBQ"/>
    <property type="match status" value="1"/>
</dbReference>
<dbReference type="PANTHER" id="PTHR46728:SF1">
    <property type="entry name" value="AN1-TYPE ZINC FINGER PROTEIN 4"/>
    <property type="match status" value="1"/>
</dbReference>
<dbReference type="STRING" id="104452.A0A0L7L2A3"/>
<dbReference type="Pfam" id="PF00240">
    <property type="entry name" value="ubiquitin"/>
    <property type="match status" value="1"/>
</dbReference>
<dbReference type="InterPro" id="IPR053061">
    <property type="entry name" value="AN1-type_zinc_finger"/>
</dbReference>
<reference evidence="3 4" key="1">
    <citation type="journal article" date="2015" name="Genome Biol. Evol.">
        <title>The genome of winter moth (Operophtera brumata) provides a genomic perspective on sexual dimorphism and phenology.</title>
        <authorList>
            <person name="Derks M.F."/>
            <person name="Smit S."/>
            <person name="Salis L."/>
            <person name="Schijlen E."/>
            <person name="Bossers A."/>
            <person name="Mateman C."/>
            <person name="Pijl A.S."/>
            <person name="de Ridder D."/>
            <person name="Groenen M.A."/>
            <person name="Visser M.E."/>
            <person name="Megens H.J."/>
        </authorList>
    </citation>
    <scope>NUCLEOTIDE SEQUENCE [LARGE SCALE GENOMIC DNA]</scope>
    <source>
        <strain evidence="3">WM2013NL</strain>
        <tissue evidence="3">Head and thorax</tissue>
    </source>
</reference>
<evidence type="ECO:0000256" key="1">
    <source>
        <dbReference type="SAM" id="MobiDB-lite"/>
    </source>
</evidence>
<comment type="caution">
    <text evidence="3">The sequence shown here is derived from an EMBL/GenBank/DDBJ whole genome shotgun (WGS) entry which is preliminary data.</text>
</comment>
<organism evidence="3 4">
    <name type="scientific">Operophtera brumata</name>
    <name type="common">Winter moth</name>
    <name type="synonym">Phalaena brumata</name>
    <dbReference type="NCBI Taxonomy" id="104452"/>
    <lineage>
        <taxon>Eukaryota</taxon>
        <taxon>Metazoa</taxon>
        <taxon>Ecdysozoa</taxon>
        <taxon>Arthropoda</taxon>
        <taxon>Hexapoda</taxon>
        <taxon>Insecta</taxon>
        <taxon>Pterygota</taxon>
        <taxon>Neoptera</taxon>
        <taxon>Endopterygota</taxon>
        <taxon>Lepidoptera</taxon>
        <taxon>Glossata</taxon>
        <taxon>Ditrysia</taxon>
        <taxon>Geometroidea</taxon>
        <taxon>Geometridae</taxon>
        <taxon>Larentiinae</taxon>
        <taxon>Operophtera</taxon>
    </lineage>
</organism>
<dbReference type="InterPro" id="IPR000626">
    <property type="entry name" value="Ubiquitin-like_dom"/>
</dbReference>
<feature type="domain" description="Ubiquitin-like" evidence="2">
    <location>
        <begin position="27"/>
        <end position="102"/>
    </location>
</feature>
<evidence type="ECO:0000259" key="2">
    <source>
        <dbReference type="PROSITE" id="PS50053"/>
    </source>
</evidence>
<proteinExistence type="predicted"/>
<dbReference type="CDD" id="cd01802">
    <property type="entry name" value="Ubl_ZFAND4"/>
    <property type="match status" value="1"/>
</dbReference>
<dbReference type="Proteomes" id="UP000037510">
    <property type="component" value="Unassembled WGS sequence"/>
</dbReference>
<accession>A0A0L7L2A3</accession>
<dbReference type="InterPro" id="IPR019956">
    <property type="entry name" value="Ubiquitin_dom"/>
</dbReference>
<feature type="compositionally biased region" description="Basic and acidic residues" evidence="1">
    <location>
        <begin position="1"/>
        <end position="11"/>
    </location>
</feature>
<dbReference type="PANTHER" id="PTHR46728">
    <property type="entry name" value="AN1-TYPE ZINC FINGER PROTEIN 4"/>
    <property type="match status" value="1"/>
</dbReference>
<keyword evidence="4" id="KW-1185">Reference proteome</keyword>
<gene>
    <name evidence="3" type="ORF">OBRU01_15042</name>
</gene>
<dbReference type="SUPFAM" id="SSF54236">
    <property type="entry name" value="Ubiquitin-like"/>
    <property type="match status" value="1"/>
</dbReference>
<protein>
    <submittedName>
        <fullName evidence="3">AN1-type zinc finger and ubiquitin domain-containing protein 1</fullName>
    </submittedName>
</protein>
<dbReference type="InterPro" id="IPR029071">
    <property type="entry name" value="Ubiquitin-like_domsf"/>
</dbReference>
<dbReference type="PROSITE" id="PS50053">
    <property type="entry name" value="UBIQUITIN_2"/>
    <property type="match status" value="1"/>
</dbReference>
<dbReference type="EMBL" id="JTDY01003499">
    <property type="protein sequence ID" value="KOB69461.1"/>
    <property type="molecule type" value="Genomic_DNA"/>
</dbReference>
<evidence type="ECO:0000313" key="3">
    <source>
        <dbReference type="EMBL" id="KOB69461.1"/>
    </source>
</evidence>
<name>A0A0L7L2A3_OPEBR</name>
<feature type="region of interest" description="Disordered" evidence="1">
    <location>
        <begin position="1"/>
        <end position="25"/>
    </location>
</feature>
<dbReference type="Gene3D" id="3.10.20.90">
    <property type="entry name" value="Phosphatidylinositol 3-kinase Catalytic Subunit, Chain A, domain 1"/>
    <property type="match status" value="1"/>
</dbReference>
<dbReference type="AlphaFoldDB" id="A0A0L7L2A3"/>
<evidence type="ECO:0000313" key="4">
    <source>
        <dbReference type="Proteomes" id="UP000037510"/>
    </source>
</evidence>